<dbReference type="AlphaFoldDB" id="A0A8H7VEW2"/>
<dbReference type="GO" id="GO:0003924">
    <property type="term" value="F:GTPase activity"/>
    <property type="evidence" value="ECO:0007669"/>
    <property type="project" value="InterPro"/>
</dbReference>
<keyword evidence="8" id="KW-0342">GTP-binding</keyword>
<feature type="compositionally biased region" description="Low complexity" evidence="12">
    <location>
        <begin position="400"/>
        <end position="421"/>
    </location>
</feature>
<evidence type="ECO:0000256" key="1">
    <source>
        <dbReference type="ARBA" id="ARBA00004496"/>
    </source>
</evidence>
<comment type="catalytic activity">
    <reaction evidence="9">
        <text>GTP + H2O = GDP + phosphate + H(+)</text>
        <dbReference type="Rhea" id="RHEA:19669"/>
        <dbReference type="ChEBI" id="CHEBI:15377"/>
        <dbReference type="ChEBI" id="CHEBI:15378"/>
        <dbReference type="ChEBI" id="CHEBI:37565"/>
        <dbReference type="ChEBI" id="CHEBI:43474"/>
        <dbReference type="ChEBI" id="CHEBI:58189"/>
    </reaction>
    <physiologicalReaction direction="left-to-right" evidence="9">
        <dbReference type="Rhea" id="RHEA:19670"/>
    </physiologicalReaction>
</comment>
<dbReference type="GO" id="GO:0002184">
    <property type="term" value="P:cytoplasmic translational termination"/>
    <property type="evidence" value="ECO:0007669"/>
    <property type="project" value="UniProtKB-ARBA"/>
</dbReference>
<dbReference type="GO" id="GO:1990533">
    <property type="term" value="C:Dom34-Hbs1 complex"/>
    <property type="evidence" value="ECO:0007669"/>
    <property type="project" value="UniProtKB-ARBA"/>
</dbReference>
<dbReference type="GO" id="GO:0005829">
    <property type="term" value="C:cytosol"/>
    <property type="evidence" value="ECO:0007669"/>
    <property type="project" value="GOC"/>
</dbReference>
<feature type="region of interest" description="Disordered" evidence="12">
    <location>
        <begin position="95"/>
        <end position="268"/>
    </location>
</feature>
<dbReference type="PANTHER" id="PTHR23115">
    <property type="entry name" value="TRANSLATION FACTOR"/>
    <property type="match status" value="1"/>
</dbReference>
<evidence type="ECO:0000256" key="7">
    <source>
        <dbReference type="ARBA" id="ARBA00022917"/>
    </source>
</evidence>
<evidence type="ECO:0000313" key="14">
    <source>
        <dbReference type="EMBL" id="KAG2217925.1"/>
    </source>
</evidence>
<dbReference type="SUPFAM" id="SSF50465">
    <property type="entry name" value="EF-Tu/eEF-1alpha/eIF2-gamma C-terminal domain"/>
    <property type="match status" value="1"/>
</dbReference>
<feature type="compositionally biased region" description="Polar residues" evidence="12">
    <location>
        <begin position="140"/>
        <end position="164"/>
    </location>
</feature>
<feature type="domain" description="Tr-type G" evidence="13">
    <location>
        <begin position="492"/>
        <end position="715"/>
    </location>
</feature>
<evidence type="ECO:0000259" key="13">
    <source>
        <dbReference type="PROSITE" id="PS51722"/>
    </source>
</evidence>
<dbReference type="SUPFAM" id="SSF52540">
    <property type="entry name" value="P-loop containing nucleoside triphosphate hydrolases"/>
    <property type="match status" value="1"/>
</dbReference>
<dbReference type="FunFam" id="3.40.50.300:FF:000204">
    <property type="entry name" value="Translation elongation factor Tu"/>
    <property type="match status" value="1"/>
</dbReference>
<proteinExistence type="inferred from homology"/>
<comment type="subunit">
    <text evidence="10">Component of the Dom34-Hbs1 complex, also named Pelota-HBS1L complex, composed of dom34 and hbs1.</text>
</comment>
<comment type="subcellular location">
    <subcellularLocation>
        <location evidence="1">Cytoplasm</location>
    </subcellularLocation>
</comment>
<keyword evidence="7" id="KW-0648">Protein biosynthesis</keyword>
<evidence type="ECO:0000256" key="2">
    <source>
        <dbReference type="ARBA" id="ARBA00007249"/>
    </source>
</evidence>
<dbReference type="Gene3D" id="2.40.30.10">
    <property type="entry name" value="Translation factors"/>
    <property type="match status" value="2"/>
</dbReference>
<keyword evidence="6" id="KW-0810">Translation regulation</keyword>
<evidence type="ECO:0000256" key="11">
    <source>
        <dbReference type="ARBA" id="ARBA00074866"/>
    </source>
</evidence>
<dbReference type="InterPro" id="IPR015033">
    <property type="entry name" value="HBS1-like_N"/>
</dbReference>
<evidence type="ECO:0000256" key="9">
    <source>
        <dbReference type="ARBA" id="ARBA00049117"/>
    </source>
</evidence>
<dbReference type="FunFam" id="2.40.30.10:FF:000020">
    <property type="entry name" value="Translation elongation factor EF-1"/>
    <property type="match status" value="1"/>
</dbReference>
<dbReference type="Gene3D" id="3.40.50.300">
    <property type="entry name" value="P-loop containing nucleotide triphosphate hydrolases"/>
    <property type="match status" value="1"/>
</dbReference>
<dbReference type="SUPFAM" id="SSF50447">
    <property type="entry name" value="Translation proteins"/>
    <property type="match status" value="1"/>
</dbReference>
<dbReference type="CDD" id="cd04093">
    <property type="entry name" value="HBS1_C_III"/>
    <property type="match status" value="1"/>
</dbReference>
<feature type="compositionally biased region" description="Basic residues" evidence="12">
    <location>
        <begin position="99"/>
        <end position="118"/>
    </location>
</feature>
<keyword evidence="4" id="KW-0547">Nucleotide-binding</keyword>
<dbReference type="InterPro" id="IPR000795">
    <property type="entry name" value="T_Tr_GTP-bd_dom"/>
</dbReference>
<dbReference type="InterPro" id="IPR050100">
    <property type="entry name" value="TRAFAC_GTPase_members"/>
</dbReference>
<dbReference type="CDD" id="cd16267">
    <property type="entry name" value="HBS1-like_II"/>
    <property type="match status" value="1"/>
</dbReference>
<dbReference type="GO" id="GO:0005525">
    <property type="term" value="F:GTP binding"/>
    <property type="evidence" value="ECO:0007669"/>
    <property type="project" value="UniProtKB-KW"/>
</dbReference>
<feature type="compositionally biased region" description="Polar residues" evidence="12">
    <location>
        <begin position="222"/>
        <end position="244"/>
    </location>
</feature>
<dbReference type="Pfam" id="PF22594">
    <property type="entry name" value="GTP-eEF1A_C"/>
    <property type="match status" value="1"/>
</dbReference>
<organism evidence="14 15">
    <name type="scientific">Circinella minor</name>
    <dbReference type="NCBI Taxonomy" id="1195481"/>
    <lineage>
        <taxon>Eukaryota</taxon>
        <taxon>Fungi</taxon>
        <taxon>Fungi incertae sedis</taxon>
        <taxon>Mucoromycota</taxon>
        <taxon>Mucoromycotina</taxon>
        <taxon>Mucoromycetes</taxon>
        <taxon>Mucorales</taxon>
        <taxon>Lichtheimiaceae</taxon>
        <taxon>Circinella</taxon>
    </lineage>
</organism>
<keyword evidence="5" id="KW-0378">Hydrolase</keyword>
<protein>
    <recommendedName>
        <fullName evidence="11">Elongation factor 1 alpha-like protein</fullName>
    </recommendedName>
</protein>
<dbReference type="Pfam" id="PF00009">
    <property type="entry name" value="GTP_EFTU"/>
    <property type="match status" value="1"/>
</dbReference>
<dbReference type="Pfam" id="PF08938">
    <property type="entry name" value="HBS1_N"/>
    <property type="match status" value="1"/>
</dbReference>
<keyword evidence="15" id="KW-1185">Reference proteome</keyword>
<dbReference type="InterPro" id="IPR054696">
    <property type="entry name" value="GTP-eEF1A_C"/>
</dbReference>
<evidence type="ECO:0000256" key="5">
    <source>
        <dbReference type="ARBA" id="ARBA00022801"/>
    </source>
</evidence>
<evidence type="ECO:0000256" key="8">
    <source>
        <dbReference type="ARBA" id="ARBA00023134"/>
    </source>
</evidence>
<feature type="region of interest" description="Disordered" evidence="12">
    <location>
        <begin position="394"/>
        <end position="475"/>
    </location>
</feature>
<comment type="caution">
    <text evidence="14">The sequence shown here is derived from an EMBL/GenBank/DDBJ whole genome shotgun (WGS) entry which is preliminary data.</text>
</comment>
<feature type="compositionally biased region" description="Low complexity" evidence="12">
    <location>
        <begin position="165"/>
        <end position="178"/>
    </location>
</feature>
<dbReference type="PROSITE" id="PS51722">
    <property type="entry name" value="G_TR_2"/>
    <property type="match status" value="1"/>
</dbReference>
<dbReference type="Proteomes" id="UP000646827">
    <property type="component" value="Unassembled WGS sequence"/>
</dbReference>
<dbReference type="InterPro" id="IPR009000">
    <property type="entry name" value="Transl_B-barrel_sf"/>
</dbReference>
<evidence type="ECO:0000256" key="3">
    <source>
        <dbReference type="ARBA" id="ARBA00022490"/>
    </source>
</evidence>
<evidence type="ECO:0000256" key="4">
    <source>
        <dbReference type="ARBA" id="ARBA00022741"/>
    </source>
</evidence>
<evidence type="ECO:0000256" key="10">
    <source>
        <dbReference type="ARBA" id="ARBA00063537"/>
    </source>
</evidence>
<evidence type="ECO:0000313" key="15">
    <source>
        <dbReference type="Proteomes" id="UP000646827"/>
    </source>
</evidence>
<evidence type="ECO:0000256" key="6">
    <source>
        <dbReference type="ARBA" id="ARBA00022845"/>
    </source>
</evidence>
<accession>A0A8H7VEW2</accession>
<keyword evidence="3" id="KW-0963">Cytoplasm</keyword>
<sequence length="922" mass="101672">MSRHRAVRNLDIDDVLEEDDYAVDYEENELDEMDLSEKDRVELAEGLAHVLSVIGHEDIPVSDMEIKEALWYYYFDREETIQWVIEKIAERKAEEEKQKKKAAKKAAKDRKPRYRRPPSKLYPDVLWKEQQQQQQEKKPTTSLAQLSQRPRTSALQNLANRNNPTTTSTSSLLGLAKKNNNETTKKSTTSSSLQSLAQKSIGQRGKSALQNLASRQQQQQQTNEDNSSSLTGLAKLSTDNNKTGGLTHLATRKTTTTTTTMKSSPQMNKLSSLSGLVKKQPLKQEQSFVQPKQEQKLIEKKEELQTTTTSIQQKEHSKQSIPMTTTTITNPLCASPSTAASFLFKRNSNQEKMENINILFNLPNSVGQAFYEAMKKASVENIHLFSFNDPSPDDIVLKAQSQPTSTSQPKKSTTTTTTSKKQVQEQKDQLSQDMEGLGLSNNNKQPLSKLSVTSTPVSTPPDTPRSSSPLAKVPTSKRVNVLEEYEKRSGEKPKLNLVIIGHVDAGKSTLMGHVLYSLGHVNDRVMKKYERDAQKVGKGSFAFAWVLDETGEERDRGITMDIAMNSFETNHRSFTLLDAPGHRDFIPNMISGTAQADAAILVVDASTGGFESGFIANGQTKEHAILARSLGVQQMIIAVNKLDMMNWDEGRYNEIIEKLGNFLTQAGFRKSNLSYIPVSGLTGENLIKKSELVPWYQGPCLIDLIDGFEPPIRQLDKPLRIGVTDFFKGGIGSSSGVSAGGTIDAGHVQVGEQLMVVPGGEMGIVKALQVSDESSNWGAAGDSVLMTLSGLDIMNLSSGCVLCNPLSPVPVTSTFTAQIVVFDLKVPITNGYPVVLHHQSLDEPASIIKLECILDKSTGEIIKRNPRHLSKGMTAKVKIQLTNRPIPLETFKDNKQLGRIMLRKGGETVAAGVVDEILTFGS</sequence>
<evidence type="ECO:0000256" key="12">
    <source>
        <dbReference type="SAM" id="MobiDB-lite"/>
    </source>
</evidence>
<dbReference type="EMBL" id="JAEPRB010000263">
    <property type="protein sequence ID" value="KAG2217925.1"/>
    <property type="molecule type" value="Genomic_DNA"/>
</dbReference>
<comment type="similarity">
    <text evidence="2">Belongs to the TRAFAC class translation factor GTPase superfamily. Classic translation factor GTPase family. EF-Tu/EF-1A subfamily.</text>
</comment>
<reference evidence="14 15" key="1">
    <citation type="submission" date="2020-12" db="EMBL/GenBank/DDBJ databases">
        <title>Metabolic potential, ecology and presence of endohyphal bacteria is reflected in genomic diversity of Mucoromycotina.</title>
        <authorList>
            <person name="Muszewska A."/>
            <person name="Okrasinska A."/>
            <person name="Steczkiewicz K."/>
            <person name="Drgas O."/>
            <person name="Orlowska M."/>
            <person name="Perlinska-Lenart U."/>
            <person name="Aleksandrzak-Piekarczyk T."/>
            <person name="Szatraj K."/>
            <person name="Zielenkiewicz U."/>
            <person name="Pilsyk S."/>
            <person name="Malc E."/>
            <person name="Mieczkowski P."/>
            <person name="Kruszewska J.S."/>
            <person name="Biernat P."/>
            <person name="Pawlowska J."/>
        </authorList>
    </citation>
    <scope>NUCLEOTIDE SEQUENCE [LARGE SCALE GENOMIC DNA]</scope>
    <source>
        <strain evidence="14 15">CBS 142.35</strain>
    </source>
</reference>
<gene>
    <name evidence="14" type="ORF">INT45_012588</name>
</gene>
<dbReference type="GO" id="GO:0006417">
    <property type="term" value="P:regulation of translation"/>
    <property type="evidence" value="ECO:0007669"/>
    <property type="project" value="UniProtKB-KW"/>
</dbReference>
<dbReference type="FunFam" id="2.40.30.10:FF:000070">
    <property type="entry name" value="Translation elongation factor EF-1 subunit"/>
    <property type="match status" value="1"/>
</dbReference>
<feature type="compositionally biased region" description="Polar residues" evidence="12">
    <location>
        <begin position="439"/>
        <end position="450"/>
    </location>
</feature>
<dbReference type="CDD" id="cd01883">
    <property type="entry name" value="EF1_alpha"/>
    <property type="match status" value="1"/>
</dbReference>
<name>A0A8H7VEW2_9FUNG</name>
<dbReference type="InterPro" id="IPR009001">
    <property type="entry name" value="Transl_elong_EF1A/Init_IF2_C"/>
</dbReference>
<dbReference type="OrthoDB" id="342024at2759"/>
<dbReference type="InterPro" id="IPR027417">
    <property type="entry name" value="P-loop_NTPase"/>
</dbReference>
<dbReference type="PRINTS" id="PR00315">
    <property type="entry name" value="ELONGATNFCT"/>
</dbReference>